<reference evidence="1 2" key="1">
    <citation type="journal article" date="2011" name="Plasmid">
        <title>Streptomyces turgidiscabies Car8 contains a modular pathogenicity island that shares virulence genes with other actinobacterial plant pathogens.</title>
        <authorList>
            <person name="Huguet-Tapia J.C."/>
            <person name="Badger J.H."/>
            <person name="Loria R."/>
            <person name="Pettis G.S."/>
        </authorList>
    </citation>
    <scope>NUCLEOTIDE SEQUENCE [LARGE SCALE GENOMIC DNA]</scope>
    <source>
        <strain evidence="1 2">Car8</strain>
    </source>
</reference>
<evidence type="ECO:0000313" key="1">
    <source>
        <dbReference type="EMBL" id="ELP67689.1"/>
    </source>
</evidence>
<accession>L7F997</accession>
<keyword evidence="2" id="KW-1185">Reference proteome</keyword>
<dbReference type="EMBL" id="AEJB01000272">
    <property type="protein sequence ID" value="ELP67689.1"/>
    <property type="molecule type" value="Genomic_DNA"/>
</dbReference>
<protein>
    <submittedName>
        <fullName evidence="1">Uncharacterized protein</fullName>
    </submittedName>
</protein>
<organism evidence="1 2">
    <name type="scientific">Streptomyces turgidiscabies (strain Car8)</name>
    <dbReference type="NCBI Taxonomy" id="698760"/>
    <lineage>
        <taxon>Bacteria</taxon>
        <taxon>Bacillati</taxon>
        <taxon>Actinomycetota</taxon>
        <taxon>Actinomycetes</taxon>
        <taxon>Kitasatosporales</taxon>
        <taxon>Streptomycetaceae</taxon>
        <taxon>Streptomyces</taxon>
    </lineage>
</organism>
<dbReference type="RefSeq" id="WP_006377219.1">
    <property type="nucleotide sequence ID" value="NZ_AEJB01000272.1"/>
</dbReference>
<sequence>MAADSPVPLATSADMLDGQFADLVRDYSAPDLDQMMIEATRMCEGIAGRRLAPFTGVPETHRATGIDPDEYTDATTLPMDVVSTLGTSYANALGSGDQVRHCWLNEFAARYPEMWTYSNVQVTLVRSYGGSQALGPTSIIGAEPDSGHIWFTLGTFLPLGSLIRVTYDGGYTTVPADLVRAAKLQAAVLALGEIDPGGTQFGHDPGALSEQAEKILCRYQPT</sequence>
<dbReference type="Proteomes" id="UP000010931">
    <property type="component" value="Unassembled WGS sequence"/>
</dbReference>
<comment type="caution">
    <text evidence="1">The sequence shown here is derived from an EMBL/GenBank/DDBJ whole genome shotgun (WGS) entry which is preliminary data.</text>
</comment>
<gene>
    <name evidence="1" type="ORF">STRTUCAR8_08551</name>
</gene>
<name>L7F997_STRT8</name>
<evidence type="ECO:0000313" key="2">
    <source>
        <dbReference type="Proteomes" id="UP000010931"/>
    </source>
</evidence>
<proteinExistence type="predicted"/>
<dbReference type="AlphaFoldDB" id="L7F997"/>
<dbReference type="PATRIC" id="fig|698760.3.peg.3565"/>